<keyword evidence="6 12" id="KW-0808">Transferase</keyword>
<keyword evidence="7 12" id="KW-0809">Transit peptide</keyword>
<feature type="domain" description="GCVT N-terminal" evidence="13">
    <location>
        <begin position="72"/>
        <end position="345"/>
    </location>
</feature>
<dbReference type="GO" id="GO:0005739">
    <property type="term" value="C:mitochondrion"/>
    <property type="evidence" value="ECO:0007669"/>
    <property type="project" value="UniProtKB-SubCell"/>
</dbReference>
<keyword evidence="16" id="KW-1185">Reference proteome</keyword>
<dbReference type="InterPro" id="IPR027266">
    <property type="entry name" value="TrmE/GcvT-like"/>
</dbReference>
<dbReference type="GO" id="GO:0004047">
    <property type="term" value="F:aminomethyltransferase activity"/>
    <property type="evidence" value="ECO:0007669"/>
    <property type="project" value="UniProtKB-EC"/>
</dbReference>
<protein>
    <recommendedName>
        <fullName evidence="4 12">Aminomethyltransferase</fullName>
        <ecNumber evidence="4 12">2.1.2.10</ecNumber>
    </recommendedName>
    <alternativeName>
        <fullName evidence="9 12">Glycine cleavage system T protein</fullName>
    </alternativeName>
</protein>
<feature type="binding site" evidence="11">
    <location>
        <position position="280"/>
    </location>
    <ligand>
        <name>substrate</name>
    </ligand>
</feature>
<evidence type="ECO:0000256" key="7">
    <source>
        <dbReference type="ARBA" id="ARBA00022946"/>
    </source>
</evidence>
<evidence type="ECO:0000313" key="16">
    <source>
        <dbReference type="Proteomes" id="UP000799437"/>
    </source>
</evidence>
<evidence type="ECO:0000256" key="8">
    <source>
        <dbReference type="ARBA" id="ARBA00023128"/>
    </source>
</evidence>
<dbReference type="Gene3D" id="2.40.30.110">
    <property type="entry name" value="Aminomethyltransferase beta-barrel domains"/>
    <property type="match status" value="1"/>
</dbReference>
<evidence type="ECO:0000256" key="2">
    <source>
        <dbReference type="ARBA" id="ARBA00008609"/>
    </source>
</evidence>
<evidence type="ECO:0000256" key="11">
    <source>
        <dbReference type="PIRSR" id="PIRSR006487-1"/>
    </source>
</evidence>
<evidence type="ECO:0000259" key="13">
    <source>
        <dbReference type="Pfam" id="PF01571"/>
    </source>
</evidence>
<dbReference type="Gene3D" id="3.30.1360.120">
    <property type="entry name" value="Probable tRNA modification gtpase trme, domain 1"/>
    <property type="match status" value="1"/>
</dbReference>
<dbReference type="GO" id="GO:0005960">
    <property type="term" value="C:glycine cleavage complex"/>
    <property type="evidence" value="ECO:0007669"/>
    <property type="project" value="InterPro"/>
</dbReference>
<dbReference type="EC" id="2.1.2.10" evidence="4 12"/>
<comment type="similarity">
    <text evidence="2 12">Belongs to the GcvT family.</text>
</comment>
<comment type="catalytic activity">
    <reaction evidence="10 12">
        <text>N(6)-[(R)-S(8)-aminomethyldihydrolipoyl]-L-lysyl-[protein] + (6S)-5,6,7,8-tetrahydrofolate = N(6)-[(R)-dihydrolipoyl]-L-lysyl-[protein] + (6R)-5,10-methylene-5,6,7,8-tetrahydrofolate + NH4(+)</text>
        <dbReference type="Rhea" id="RHEA:16945"/>
        <dbReference type="Rhea" id="RHEA-COMP:10475"/>
        <dbReference type="Rhea" id="RHEA-COMP:10492"/>
        <dbReference type="ChEBI" id="CHEBI:15636"/>
        <dbReference type="ChEBI" id="CHEBI:28938"/>
        <dbReference type="ChEBI" id="CHEBI:57453"/>
        <dbReference type="ChEBI" id="CHEBI:83100"/>
        <dbReference type="ChEBI" id="CHEBI:83143"/>
        <dbReference type="EC" id="2.1.2.10"/>
    </reaction>
</comment>
<dbReference type="GO" id="GO:0008483">
    <property type="term" value="F:transaminase activity"/>
    <property type="evidence" value="ECO:0007669"/>
    <property type="project" value="UniProtKB-KW"/>
</dbReference>
<dbReference type="NCBIfam" id="NF001567">
    <property type="entry name" value="PRK00389.1"/>
    <property type="match status" value="1"/>
</dbReference>
<evidence type="ECO:0000256" key="9">
    <source>
        <dbReference type="ARBA" id="ARBA00031395"/>
    </source>
</evidence>
<proteinExistence type="inferred from homology"/>
<dbReference type="InterPro" id="IPR013977">
    <property type="entry name" value="GcvT_C"/>
</dbReference>
<reference evidence="15" key="1">
    <citation type="journal article" date="2020" name="Stud. Mycol.">
        <title>101 Dothideomycetes genomes: a test case for predicting lifestyles and emergence of pathogens.</title>
        <authorList>
            <person name="Haridas S."/>
            <person name="Albert R."/>
            <person name="Binder M."/>
            <person name="Bloem J."/>
            <person name="Labutti K."/>
            <person name="Salamov A."/>
            <person name="Andreopoulos B."/>
            <person name="Baker S."/>
            <person name="Barry K."/>
            <person name="Bills G."/>
            <person name="Bluhm B."/>
            <person name="Cannon C."/>
            <person name="Castanera R."/>
            <person name="Culley D."/>
            <person name="Daum C."/>
            <person name="Ezra D."/>
            <person name="Gonzalez J."/>
            <person name="Henrissat B."/>
            <person name="Kuo A."/>
            <person name="Liang C."/>
            <person name="Lipzen A."/>
            <person name="Lutzoni F."/>
            <person name="Magnuson J."/>
            <person name="Mondo S."/>
            <person name="Nolan M."/>
            <person name="Ohm R."/>
            <person name="Pangilinan J."/>
            <person name="Park H.-J."/>
            <person name="Ramirez L."/>
            <person name="Alfaro M."/>
            <person name="Sun H."/>
            <person name="Tritt A."/>
            <person name="Yoshinaga Y."/>
            <person name="Zwiers L.-H."/>
            <person name="Turgeon B."/>
            <person name="Goodwin S."/>
            <person name="Spatafora J."/>
            <person name="Crous P."/>
            <person name="Grigoriev I."/>
        </authorList>
    </citation>
    <scope>NUCLEOTIDE SEQUENCE</scope>
    <source>
        <strain evidence="15">CBS 121739</strain>
    </source>
</reference>
<dbReference type="Proteomes" id="UP000799437">
    <property type="component" value="Unassembled WGS sequence"/>
</dbReference>
<dbReference type="AlphaFoldDB" id="A0A6A6WIV9"/>
<dbReference type="Pfam" id="PF08669">
    <property type="entry name" value="GCV_T_C"/>
    <property type="match status" value="1"/>
</dbReference>
<evidence type="ECO:0000256" key="3">
    <source>
        <dbReference type="ARBA" id="ARBA00011690"/>
    </source>
</evidence>
<comment type="subcellular location">
    <subcellularLocation>
        <location evidence="1 12">Mitochondrion</location>
    </subcellularLocation>
</comment>
<dbReference type="FunFam" id="2.40.30.110:FF:000002">
    <property type="entry name" value="Aminomethyltransferase"/>
    <property type="match status" value="1"/>
</dbReference>
<dbReference type="GO" id="GO:0006546">
    <property type="term" value="P:glycine catabolic process"/>
    <property type="evidence" value="ECO:0007669"/>
    <property type="project" value="InterPro"/>
</dbReference>
<evidence type="ECO:0000256" key="1">
    <source>
        <dbReference type="ARBA" id="ARBA00004173"/>
    </source>
</evidence>
<dbReference type="PANTHER" id="PTHR43757:SF2">
    <property type="entry name" value="AMINOMETHYLTRANSFERASE, MITOCHONDRIAL"/>
    <property type="match status" value="1"/>
</dbReference>
<gene>
    <name evidence="15" type="ORF">EJ05DRAFT_448415</name>
</gene>
<dbReference type="FunFam" id="3.30.70.1400:FF:000001">
    <property type="entry name" value="Aminomethyltransferase"/>
    <property type="match status" value="1"/>
</dbReference>
<dbReference type="Gene3D" id="3.30.70.1400">
    <property type="entry name" value="Aminomethyltransferase beta-barrel domains"/>
    <property type="match status" value="1"/>
</dbReference>
<feature type="domain" description="Aminomethyltransferase C-terminal" evidence="14">
    <location>
        <begin position="375"/>
        <end position="452"/>
    </location>
</feature>
<dbReference type="EMBL" id="ML996566">
    <property type="protein sequence ID" value="KAF2762020.1"/>
    <property type="molecule type" value="Genomic_DNA"/>
</dbReference>
<dbReference type="PIRSF" id="PIRSF006487">
    <property type="entry name" value="GcvT"/>
    <property type="match status" value="1"/>
</dbReference>
<dbReference type="InterPro" id="IPR029043">
    <property type="entry name" value="GcvT/YgfZ_C"/>
</dbReference>
<sequence length="464" mass="49940">MSGKRRLMAIQPAISGIVRSHTSFNGLRKSIAYLPPLSVAGSRLPRRPAVQTRQYATNNSAAISDPDAKTPLYDLHASYGAKFVPFGGYVMPVQYSDLSVGESHKWTREKASIFDVSHMVQNRLTGPLAIEFLETITPAEPAVLAPFTSTLSALLKPSPREGGIIDDCVIVRLGPEEFYFVTNAGCREKDHAYLSSELKRFHTKHGDAPKWEILEGKGLIALQGPLAGQILEDALAGTDKAKLGGLYFGCSMYGKVTLPTGQSSDLLISRAGYTGEDGFEISIPAEETTAVTQFLLESAGKEKLRLAGLGARDSLRLEAGMCLYGHDLNEDITPPEAALSWIVGKSRREKGGFYGADTINKQILGVKKGGSPIEKRRIGLIVEGAPAREGMTIHDDTGAEVGVITSGCPSPTLGKNIAMGYIKDGMHKSGTEVQVKVRSKMRKATVSKMPFVPSKYHKPAAPPS</sequence>
<dbReference type="SUPFAM" id="SSF103025">
    <property type="entry name" value="Folate-binding domain"/>
    <property type="match status" value="1"/>
</dbReference>
<dbReference type="RefSeq" id="XP_033604471.1">
    <property type="nucleotide sequence ID" value="XM_033742302.1"/>
</dbReference>
<comment type="subunit">
    <text evidence="3 12">The glycine cleavage system is composed of four proteins: P, T, L and H.</text>
</comment>
<keyword evidence="5 12" id="KW-0032">Aminotransferase</keyword>
<evidence type="ECO:0000256" key="10">
    <source>
        <dbReference type="ARBA" id="ARBA00047665"/>
    </source>
</evidence>
<dbReference type="InterPro" id="IPR028896">
    <property type="entry name" value="GcvT/YgfZ/DmdA"/>
</dbReference>
<dbReference type="Gene3D" id="4.10.1250.10">
    <property type="entry name" value="Aminomethyltransferase fragment"/>
    <property type="match status" value="1"/>
</dbReference>
<evidence type="ECO:0000313" key="15">
    <source>
        <dbReference type="EMBL" id="KAF2762020.1"/>
    </source>
</evidence>
<comment type="function">
    <text evidence="12">The glycine cleavage system catalyzes the degradation of glycine.</text>
</comment>
<organism evidence="15 16">
    <name type="scientific">Pseudovirgaria hyperparasitica</name>
    <dbReference type="NCBI Taxonomy" id="470096"/>
    <lineage>
        <taxon>Eukaryota</taxon>
        <taxon>Fungi</taxon>
        <taxon>Dikarya</taxon>
        <taxon>Ascomycota</taxon>
        <taxon>Pezizomycotina</taxon>
        <taxon>Dothideomycetes</taxon>
        <taxon>Dothideomycetes incertae sedis</taxon>
        <taxon>Acrospermales</taxon>
        <taxon>Acrospermaceae</taxon>
        <taxon>Pseudovirgaria</taxon>
    </lineage>
</organism>
<keyword evidence="8 12" id="KW-0496">Mitochondrion</keyword>
<name>A0A6A6WIV9_9PEZI</name>
<dbReference type="NCBIfam" id="TIGR00528">
    <property type="entry name" value="gcvT"/>
    <property type="match status" value="1"/>
</dbReference>
<accession>A0A6A6WIV9</accession>
<dbReference type="FunFam" id="4.10.1250.10:FF:000002">
    <property type="entry name" value="Aminomethyltransferase"/>
    <property type="match status" value="1"/>
</dbReference>
<dbReference type="OrthoDB" id="10263536at2759"/>
<evidence type="ECO:0000256" key="12">
    <source>
        <dbReference type="RuleBase" id="RU003981"/>
    </source>
</evidence>
<dbReference type="Pfam" id="PF01571">
    <property type="entry name" value="GCV_T"/>
    <property type="match status" value="1"/>
</dbReference>
<dbReference type="InterPro" id="IPR006223">
    <property type="entry name" value="GcvT"/>
</dbReference>
<evidence type="ECO:0000259" key="14">
    <source>
        <dbReference type="Pfam" id="PF08669"/>
    </source>
</evidence>
<dbReference type="SUPFAM" id="SSF101790">
    <property type="entry name" value="Aminomethyltransferase beta-barrel domain"/>
    <property type="match status" value="1"/>
</dbReference>
<evidence type="ECO:0000256" key="4">
    <source>
        <dbReference type="ARBA" id="ARBA00012616"/>
    </source>
</evidence>
<evidence type="ECO:0000256" key="5">
    <source>
        <dbReference type="ARBA" id="ARBA00022576"/>
    </source>
</evidence>
<dbReference type="InterPro" id="IPR006222">
    <property type="entry name" value="GCVT_N"/>
</dbReference>
<dbReference type="GeneID" id="54483356"/>
<evidence type="ECO:0000256" key="6">
    <source>
        <dbReference type="ARBA" id="ARBA00022679"/>
    </source>
</evidence>
<dbReference type="PANTHER" id="PTHR43757">
    <property type="entry name" value="AMINOMETHYLTRANSFERASE"/>
    <property type="match status" value="1"/>
</dbReference>